<dbReference type="SUPFAM" id="SSF56300">
    <property type="entry name" value="Metallo-dependent phosphatases"/>
    <property type="match status" value="1"/>
</dbReference>
<feature type="domain" description="Calcineurin-like phosphoesterase" evidence="3">
    <location>
        <begin position="54"/>
        <end position="305"/>
    </location>
</feature>
<dbReference type="InterPro" id="IPR029052">
    <property type="entry name" value="Metallo-depent_PP-like"/>
</dbReference>
<proteinExistence type="inferred from homology"/>
<dbReference type="GO" id="GO:0000166">
    <property type="term" value="F:nucleotide binding"/>
    <property type="evidence" value="ECO:0007669"/>
    <property type="project" value="UniProtKB-KW"/>
</dbReference>
<dbReference type="KEGG" id="mfy:HH212_03290"/>
<keyword evidence="2" id="KW-0547">Nucleotide-binding</keyword>
<gene>
    <name evidence="5" type="ORF">HH212_03290</name>
</gene>
<name>A0A7Z2VUK3_9BURK</name>
<evidence type="ECO:0000256" key="2">
    <source>
        <dbReference type="RuleBase" id="RU362119"/>
    </source>
</evidence>
<sequence length="580" mass="60715">MTASRSVRRSVHLPARAALNALAAALALALGGCAATGPGAPAAAGPSGLVELNLVALNDFHGNLEASKYTAAADGASEKRTIQAGGIDVLGGALDAFRKEDKDLLFVAAGDLVGASPAMSSMFADEPSIVAMNRMGLVASALGNHEFDQGKNELLRQQRGGCDSPRPDKACRLSPDFKGAGFSYLATNVIDQQTGRNLVPGWRIVDVKGVKVGLIGAVLQDVPSVAVASAVKGLTFLDEAESINKVLPAMRAQGAQVFVVLIHEGGHTGEAYDKQHCDGLEGPIVGIVKKLDPAIRLVVTGHSHKGYLCKVDGRVVTQADAYGHLVSRIRMTVDAVSGRVDDIAVRNVVMAPGAFAPDAQLAAYLQDVRTRSQAELDKPVARIGAAAGLSRRENSDGESALGGLIADAAVAATQDKGVQVGFMNPGGIRKDLEAGEGGVVSFGQAQAVLPFGNTLVVLDLTGAQLRALLEQQWQREGQGYMLQVSRGLSYQWDANRPAGRRVVAGSLKVDGKPVEEGRHYRVVANNFLADGGDNFPALAKGVNRLDTGMRDLDALIAYMKQHPDTGAASLAPQARIRKLR</sequence>
<feature type="domain" description="5'-Nucleotidase C-terminal" evidence="4">
    <location>
        <begin position="387"/>
        <end position="539"/>
    </location>
</feature>
<evidence type="ECO:0000256" key="1">
    <source>
        <dbReference type="ARBA" id="ARBA00022729"/>
    </source>
</evidence>
<dbReference type="Pfam" id="PF02872">
    <property type="entry name" value="5_nucleotid_C"/>
    <property type="match status" value="1"/>
</dbReference>
<dbReference type="PANTHER" id="PTHR11575:SF24">
    <property type="entry name" value="5'-NUCLEOTIDASE"/>
    <property type="match status" value="1"/>
</dbReference>
<dbReference type="PROSITE" id="PS51257">
    <property type="entry name" value="PROKAR_LIPOPROTEIN"/>
    <property type="match status" value="1"/>
</dbReference>
<reference evidence="5 6" key="1">
    <citation type="submission" date="2020-04" db="EMBL/GenBank/DDBJ databases">
        <title>Genome sequencing of novel species.</title>
        <authorList>
            <person name="Heo J."/>
            <person name="Kim S.-J."/>
            <person name="Kim J.-S."/>
            <person name="Hong S.-B."/>
            <person name="Kwon S.-W."/>
        </authorList>
    </citation>
    <scope>NUCLEOTIDE SEQUENCE [LARGE SCALE GENOMIC DNA]</scope>
    <source>
        <strain evidence="5 6">GN2-R2</strain>
    </source>
</reference>
<dbReference type="RefSeq" id="WP_169434076.1">
    <property type="nucleotide sequence ID" value="NZ_CP051685.1"/>
</dbReference>
<evidence type="ECO:0000313" key="6">
    <source>
        <dbReference type="Proteomes" id="UP000502415"/>
    </source>
</evidence>
<organism evidence="5 6">
    <name type="scientific">Massilia forsythiae</name>
    <dbReference type="NCBI Taxonomy" id="2728020"/>
    <lineage>
        <taxon>Bacteria</taxon>
        <taxon>Pseudomonadati</taxon>
        <taxon>Pseudomonadota</taxon>
        <taxon>Betaproteobacteria</taxon>
        <taxon>Burkholderiales</taxon>
        <taxon>Oxalobacteraceae</taxon>
        <taxon>Telluria group</taxon>
        <taxon>Massilia</taxon>
    </lineage>
</organism>
<dbReference type="GO" id="GO:0008768">
    <property type="term" value="F:UDP-sugar diphosphatase activity"/>
    <property type="evidence" value="ECO:0007669"/>
    <property type="project" value="TreeGrafter"/>
</dbReference>
<evidence type="ECO:0000259" key="3">
    <source>
        <dbReference type="Pfam" id="PF00149"/>
    </source>
</evidence>
<dbReference type="InterPro" id="IPR008334">
    <property type="entry name" value="5'-Nucleotdase_C"/>
</dbReference>
<dbReference type="Gene3D" id="3.60.21.10">
    <property type="match status" value="1"/>
</dbReference>
<feature type="chain" id="PRO_5031603384" evidence="2">
    <location>
        <begin position="35"/>
        <end position="580"/>
    </location>
</feature>
<keyword evidence="2" id="KW-0378">Hydrolase</keyword>
<dbReference type="GO" id="GO:0009166">
    <property type="term" value="P:nucleotide catabolic process"/>
    <property type="evidence" value="ECO:0007669"/>
    <property type="project" value="InterPro"/>
</dbReference>
<evidence type="ECO:0000313" key="5">
    <source>
        <dbReference type="EMBL" id="QJD99179.1"/>
    </source>
</evidence>
<accession>A0A7Z2VUK3</accession>
<dbReference type="SUPFAM" id="SSF55816">
    <property type="entry name" value="5'-nucleotidase (syn. UDP-sugar hydrolase), C-terminal domain"/>
    <property type="match status" value="1"/>
</dbReference>
<comment type="similarity">
    <text evidence="2">Belongs to the 5'-nucleotidase family.</text>
</comment>
<dbReference type="InterPro" id="IPR004843">
    <property type="entry name" value="Calcineurin-like_PHP"/>
</dbReference>
<dbReference type="AlphaFoldDB" id="A0A7Z2VUK3"/>
<feature type="signal peptide" evidence="2">
    <location>
        <begin position="1"/>
        <end position="34"/>
    </location>
</feature>
<dbReference type="EMBL" id="CP051685">
    <property type="protein sequence ID" value="QJD99179.1"/>
    <property type="molecule type" value="Genomic_DNA"/>
</dbReference>
<keyword evidence="1 2" id="KW-0732">Signal</keyword>
<dbReference type="PANTHER" id="PTHR11575">
    <property type="entry name" value="5'-NUCLEOTIDASE-RELATED"/>
    <property type="match status" value="1"/>
</dbReference>
<dbReference type="Proteomes" id="UP000502415">
    <property type="component" value="Chromosome"/>
</dbReference>
<protein>
    <submittedName>
        <fullName evidence="5">Bifunctional metallophosphatase/5'-nucleotidase</fullName>
    </submittedName>
</protein>
<dbReference type="InterPro" id="IPR036907">
    <property type="entry name" value="5'-Nucleotdase_C_sf"/>
</dbReference>
<dbReference type="GO" id="GO:0030288">
    <property type="term" value="C:outer membrane-bounded periplasmic space"/>
    <property type="evidence" value="ECO:0007669"/>
    <property type="project" value="TreeGrafter"/>
</dbReference>
<dbReference type="InterPro" id="IPR006179">
    <property type="entry name" value="5_nucleotidase/apyrase"/>
</dbReference>
<dbReference type="Pfam" id="PF00149">
    <property type="entry name" value="Metallophos"/>
    <property type="match status" value="1"/>
</dbReference>
<dbReference type="GO" id="GO:0008253">
    <property type="term" value="F:5'-nucleotidase activity"/>
    <property type="evidence" value="ECO:0007669"/>
    <property type="project" value="TreeGrafter"/>
</dbReference>
<keyword evidence="6" id="KW-1185">Reference proteome</keyword>
<dbReference type="Gene3D" id="3.90.780.10">
    <property type="entry name" value="5'-Nucleotidase, C-terminal domain"/>
    <property type="match status" value="1"/>
</dbReference>
<evidence type="ECO:0000259" key="4">
    <source>
        <dbReference type="Pfam" id="PF02872"/>
    </source>
</evidence>
<dbReference type="PRINTS" id="PR01607">
    <property type="entry name" value="APYRASEFAMLY"/>
</dbReference>